<evidence type="ECO:0000256" key="9">
    <source>
        <dbReference type="ARBA" id="ARBA00032824"/>
    </source>
</evidence>
<dbReference type="GO" id="GO:0034599">
    <property type="term" value="P:cellular response to oxidative stress"/>
    <property type="evidence" value="ECO:0007669"/>
    <property type="project" value="TreeGrafter"/>
</dbReference>
<sequence length="159" mass="17361">MTTETTVSEGDAAPDFALATDGGGRFELAEQKGKPVVVYFYPKDDTSGCTLEAQAFSESKPEFDRLGVVLVGVSPDSAESHDKFKAKYDLKIALASDESKDMLNAYGVWKQKSMYGRTYMGVERSTFLIGKDGRIARIWRNVKVPGHVDEVLAAARAIA</sequence>
<evidence type="ECO:0000256" key="6">
    <source>
        <dbReference type="ARBA" id="ARBA00023002"/>
    </source>
</evidence>
<keyword evidence="7" id="KW-1015">Disulfide bond</keyword>
<evidence type="ECO:0000256" key="5">
    <source>
        <dbReference type="ARBA" id="ARBA00022862"/>
    </source>
</evidence>
<evidence type="ECO:0000256" key="1">
    <source>
        <dbReference type="ARBA" id="ARBA00003330"/>
    </source>
</evidence>
<dbReference type="CDD" id="cd03017">
    <property type="entry name" value="PRX_BCP"/>
    <property type="match status" value="1"/>
</dbReference>
<comment type="catalytic activity">
    <reaction evidence="12">
        <text>a hydroperoxide + [thioredoxin]-dithiol = an alcohol + [thioredoxin]-disulfide + H2O</text>
        <dbReference type="Rhea" id="RHEA:62620"/>
        <dbReference type="Rhea" id="RHEA-COMP:10698"/>
        <dbReference type="Rhea" id="RHEA-COMP:10700"/>
        <dbReference type="ChEBI" id="CHEBI:15377"/>
        <dbReference type="ChEBI" id="CHEBI:29950"/>
        <dbReference type="ChEBI" id="CHEBI:30879"/>
        <dbReference type="ChEBI" id="CHEBI:35924"/>
        <dbReference type="ChEBI" id="CHEBI:50058"/>
        <dbReference type="EC" id="1.11.1.24"/>
    </reaction>
</comment>
<dbReference type="PANTHER" id="PTHR42801">
    <property type="entry name" value="THIOREDOXIN-DEPENDENT PEROXIDE REDUCTASE"/>
    <property type="match status" value="1"/>
</dbReference>
<dbReference type="AlphaFoldDB" id="A0A964T3E2"/>
<evidence type="ECO:0000259" key="14">
    <source>
        <dbReference type="PROSITE" id="PS51352"/>
    </source>
</evidence>
<feature type="active site" description="Cysteine sulfenic acid (-SOH) intermediate; for peroxidase activity" evidence="13">
    <location>
        <position position="49"/>
    </location>
</feature>
<keyword evidence="8" id="KW-0676">Redox-active center</keyword>
<reference evidence="15" key="1">
    <citation type="submission" date="2019-03" db="EMBL/GenBank/DDBJ databases">
        <title>Afifella sp. nov., isolated from activated sludge.</title>
        <authorList>
            <person name="Li Q."/>
            <person name="Liu Y."/>
        </authorList>
    </citation>
    <scope>NUCLEOTIDE SEQUENCE</scope>
    <source>
        <strain evidence="15">L72</strain>
    </source>
</reference>
<dbReference type="Gene3D" id="3.40.30.10">
    <property type="entry name" value="Glutaredoxin"/>
    <property type="match status" value="1"/>
</dbReference>
<dbReference type="Proteomes" id="UP000773614">
    <property type="component" value="Unassembled WGS sequence"/>
</dbReference>
<proteinExistence type="inferred from homology"/>
<organism evidence="15 16">
    <name type="scientific">Propylenella binzhouense</name>
    <dbReference type="NCBI Taxonomy" id="2555902"/>
    <lineage>
        <taxon>Bacteria</taxon>
        <taxon>Pseudomonadati</taxon>
        <taxon>Pseudomonadota</taxon>
        <taxon>Alphaproteobacteria</taxon>
        <taxon>Hyphomicrobiales</taxon>
        <taxon>Propylenellaceae</taxon>
        <taxon>Propylenella</taxon>
    </lineage>
</organism>
<dbReference type="SUPFAM" id="SSF52833">
    <property type="entry name" value="Thioredoxin-like"/>
    <property type="match status" value="1"/>
</dbReference>
<evidence type="ECO:0000256" key="13">
    <source>
        <dbReference type="PIRSR" id="PIRSR000239-1"/>
    </source>
</evidence>
<dbReference type="GO" id="GO:0045454">
    <property type="term" value="P:cell redox homeostasis"/>
    <property type="evidence" value="ECO:0007669"/>
    <property type="project" value="TreeGrafter"/>
</dbReference>
<evidence type="ECO:0000256" key="12">
    <source>
        <dbReference type="ARBA" id="ARBA00049091"/>
    </source>
</evidence>
<evidence type="ECO:0000256" key="3">
    <source>
        <dbReference type="ARBA" id="ARBA00013017"/>
    </source>
</evidence>
<evidence type="ECO:0000256" key="8">
    <source>
        <dbReference type="ARBA" id="ARBA00023284"/>
    </source>
</evidence>
<dbReference type="PROSITE" id="PS51352">
    <property type="entry name" value="THIOREDOXIN_2"/>
    <property type="match status" value="1"/>
</dbReference>
<dbReference type="EC" id="1.11.1.24" evidence="3"/>
<keyword evidence="16" id="KW-1185">Reference proteome</keyword>
<name>A0A964T3E2_9HYPH</name>
<evidence type="ECO:0000256" key="2">
    <source>
        <dbReference type="ARBA" id="ARBA00011245"/>
    </source>
</evidence>
<comment type="similarity">
    <text evidence="10">Belongs to the peroxiredoxin family. BCP/PrxQ subfamily.</text>
</comment>
<gene>
    <name evidence="15" type="ORF">E4O86_05625</name>
</gene>
<dbReference type="GO" id="GO:0005737">
    <property type="term" value="C:cytoplasm"/>
    <property type="evidence" value="ECO:0007669"/>
    <property type="project" value="TreeGrafter"/>
</dbReference>
<dbReference type="PANTHER" id="PTHR42801:SF4">
    <property type="entry name" value="AHPC_TSA FAMILY PROTEIN"/>
    <property type="match status" value="1"/>
</dbReference>
<dbReference type="InterPro" id="IPR050924">
    <property type="entry name" value="Peroxiredoxin_BCP/PrxQ"/>
</dbReference>
<evidence type="ECO:0000256" key="4">
    <source>
        <dbReference type="ARBA" id="ARBA00022559"/>
    </source>
</evidence>
<evidence type="ECO:0000256" key="7">
    <source>
        <dbReference type="ARBA" id="ARBA00023157"/>
    </source>
</evidence>
<dbReference type="InterPro" id="IPR036249">
    <property type="entry name" value="Thioredoxin-like_sf"/>
</dbReference>
<comment type="caution">
    <text evidence="15">The sequence shown here is derived from an EMBL/GenBank/DDBJ whole genome shotgun (WGS) entry which is preliminary data.</text>
</comment>
<dbReference type="InterPro" id="IPR024706">
    <property type="entry name" value="Peroxiredoxin_AhpC-typ"/>
</dbReference>
<dbReference type="InterPro" id="IPR013766">
    <property type="entry name" value="Thioredoxin_domain"/>
</dbReference>
<dbReference type="PIRSF" id="PIRSF000239">
    <property type="entry name" value="AHPC"/>
    <property type="match status" value="1"/>
</dbReference>
<dbReference type="InterPro" id="IPR000866">
    <property type="entry name" value="AhpC/TSA"/>
</dbReference>
<evidence type="ECO:0000256" key="11">
    <source>
        <dbReference type="ARBA" id="ARBA00042639"/>
    </source>
</evidence>
<evidence type="ECO:0000313" key="15">
    <source>
        <dbReference type="EMBL" id="MYZ47189.1"/>
    </source>
</evidence>
<accession>A0A964T3E2</accession>
<dbReference type="GO" id="GO:0008379">
    <property type="term" value="F:thioredoxin peroxidase activity"/>
    <property type="evidence" value="ECO:0007669"/>
    <property type="project" value="TreeGrafter"/>
</dbReference>
<comment type="function">
    <text evidence="1">Thiol-specific peroxidase that catalyzes the reduction of hydrogen peroxide and organic hydroperoxides to water and alcohols, respectively. Plays a role in cell protection against oxidative stress by detoxifying peroxides and as sensor of hydrogen peroxide-mediated signaling events.</text>
</comment>
<keyword evidence="4" id="KW-0575">Peroxidase</keyword>
<dbReference type="Pfam" id="PF00578">
    <property type="entry name" value="AhpC-TSA"/>
    <property type="match status" value="1"/>
</dbReference>
<protein>
    <recommendedName>
        <fullName evidence="3">thioredoxin-dependent peroxiredoxin</fullName>
        <ecNumber evidence="3">1.11.1.24</ecNumber>
    </recommendedName>
    <alternativeName>
        <fullName evidence="9">Thioredoxin peroxidase</fullName>
    </alternativeName>
    <alternativeName>
        <fullName evidence="11">Thioredoxin-dependent peroxiredoxin Bcp</fullName>
    </alternativeName>
</protein>
<dbReference type="OrthoDB" id="9812811at2"/>
<dbReference type="FunFam" id="3.40.30.10:FF:000007">
    <property type="entry name" value="Thioredoxin-dependent thiol peroxidase"/>
    <property type="match status" value="1"/>
</dbReference>
<dbReference type="EMBL" id="SPKJ01000011">
    <property type="protein sequence ID" value="MYZ47189.1"/>
    <property type="molecule type" value="Genomic_DNA"/>
</dbReference>
<dbReference type="RefSeq" id="WP_161139540.1">
    <property type="nucleotide sequence ID" value="NZ_SPKJ01000011.1"/>
</dbReference>
<keyword evidence="6" id="KW-0560">Oxidoreductase</keyword>
<feature type="domain" description="Thioredoxin" evidence="14">
    <location>
        <begin position="7"/>
        <end position="159"/>
    </location>
</feature>
<evidence type="ECO:0000256" key="10">
    <source>
        <dbReference type="ARBA" id="ARBA00038489"/>
    </source>
</evidence>
<keyword evidence="5" id="KW-0049">Antioxidant</keyword>
<evidence type="ECO:0000313" key="16">
    <source>
        <dbReference type="Proteomes" id="UP000773614"/>
    </source>
</evidence>
<comment type="subunit">
    <text evidence="2">Monomer.</text>
</comment>